<feature type="compositionally biased region" description="Polar residues" evidence="1">
    <location>
        <begin position="324"/>
        <end position="346"/>
    </location>
</feature>
<feature type="compositionally biased region" description="Low complexity" evidence="1">
    <location>
        <begin position="129"/>
        <end position="143"/>
    </location>
</feature>
<proteinExistence type="predicted"/>
<sequence>MLNSRLAPIYQASMAATTSDVPVCDKLSELAPQIIKSSSCPVFCQTFVDICQYLYLTEKIKRKTDSDFSQNETTINRDNNVIYKESKRNNIKLVKVPSKKKNIDNKITTTGFHSITSGSDIGKIPDTVSSGNQSNSSNSPKGSGETHVDDAKTNNQSVFQNPPNIVTQPNFRFQLSGSQNLSNTRNGPNIEIPHVSINISKTGSGAANTGDRPNSSISLKGTVSPDNVGKTHVEDAKTDTQSPVFQNPLNTGNQPNSSNSPKGSGKTHVDDAKTNNQSVFQNPPNIVTQPNFRFQLSGSQNLSNTRNGPNIEIPHVSINISKTESGAANTGDRPNSSISLKGTVSPDNVGKTHVEDAKTDTQSPVFQNPLNTGNQPNSNNTLKGSTITNNVGKTHVDDAKTDNQSVFQNPPNTGIDASKTSDTRANISPSEDQAIQNRFDSQQSAKLSIGNKPDIVPKKTPVSTAYNEAPSSAHFMGYFLTAIVLCIAGYIVFHNKQKIIAFIIEGRNQKRGRRPNANEYKKLQTNVDDVMVSLDKSTTAQNYIY</sequence>
<evidence type="ECO:0000313" key="4">
    <source>
        <dbReference type="Proteomes" id="UP001162480"/>
    </source>
</evidence>
<feature type="compositionally biased region" description="Polar residues" evidence="1">
    <location>
        <begin position="402"/>
        <end position="412"/>
    </location>
</feature>
<feature type="region of interest" description="Disordered" evidence="1">
    <location>
        <begin position="324"/>
        <end position="430"/>
    </location>
</feature>
<feature type="compositionally biased region" description="Polar residues" evidence="1">
    <location>
        <begin position="360"/>
        <end position="392"/>
    </location>
</feature>
<feature type="region of interest" description="Disordered" evidence="1">
    <location>
        <begin position="114"/>
        <end position="169"/>
    </location>
</feature>
<feature type="compositionally biased region" description="Polar residues" evidence="1">
    <location>
        <begin position="153"/>
        <end position="169"/>
    </location>
</feature>
<name>A0AA36F2Z4_OCTVU</name>
<feature type="compositionally biased region" description="Basic and acidic residues" evidence="1">
    <location>
        <begin position="229"/>
        <end position="238"/>
    </location>
</feature>
<evidence type="ECO:0000313" key="3">
    <source>
        <dbReference type="EMBL" id="CAI9722557.1"/>
    </source>
</evidence>
<dbReference type="EMBL" id="OX597818">
    <property type="protein sequence ID" value="CAI9722557.1"/>
    <property type="molecule type" value="Genomic_DNA"/>
</dbReference>
<feature type="compositionally biased region" description="Basic and acidic residues" evidence="1">
    <location>
        <begin position="350"/>
        <end position="359"/>
    </location>
</feature>
<keyword evidence="2" id="KW-1133">Transmembrane helix</keyword>
<gene>
    <name evidence="3" type="ORF">OCTVUL_1B014450</name>
</gene>
<protein>
    <submittedName>
        <fullName evidence="3">Uncharacterized protein</fullName>
    </submittedName>
</protein>
<dbReference type="AlphaFoldDB" id="A0AA36F2Z4"/>
<keyword evidence="2" id="KW-0812">Transmembrane</keyword>
<keyword evidence="4" id="KW-1185">Reference proteome</keyword>
<organism evidence="3 4">
    <name type="scientific">Octopus vulgaris</name>
    <name type="common">Common octopus</name>
    <dbReference type="NCBI Taxonomy" id="6645"/>
    <lineage>
        <taxon>Eukaryota</taxon>
        <taxon>Metazoa</taxon>
        <taxon>Spiralia</taxon>
        <taxon>Lophotrochozoa</taxon>
        <taxon>Mollusca</taxon>
        <taxon>Cephalopoda</taxon>
        <taxon>Coleoidea</taxon>
        <taxon>Octopodiformes</taxon>
        <taxon>Octopoda</taxon>
        <taxon>Incirrata</taxon>
        <taxon>Octopodidae</taxon>
        <taxon>Octopus</taxon>
    </lineage>
</organism>
<keyword evidence="2" id="KW-0472">Membrane</keyword>
<feature type="compositionally biased region" description="Polar residues" evidence="1">
    <location>
        <begin position="239"/>
        <end position="262"/>
    </location>
</feature>
<feature type="compositionally biased region" description="Polar residues" evidence="1">
    <location>
        <begin position="203"/>
        <end position="225"/>
    </location>
</feature>
<feature type="compositionally biased region" description="Polar residues" evidence="1">
    <location>
        <begin position="418"/>
        <end position="430"/>
    </location>
</feature>
<evidence type="ECO:0000256" key="2">
    <source>
        <dbReference type="SAM" id="Phobius"/>
    </source>
</evidence>
<accession>A0AA36F2Z4</accession>
<reference evidence="3" key="1">
    <citation type="submission" date="2023-08" db="EMBL/GenBank/DDBJ databases">
        <authorList>
            <person name="Alioto T."/>
            <person name="Alioto T."/>
            <person name="Gomez Garrido J."/>
        </authorList>
    </citation>
    <scope>NUCLEOTIDE SEQUENCE</scope>
</reference>
<evidence type="ECO:0000256" key="1">
    <source>
        <dbReference type="SAM" id="MobiDB-lite"/>
    </source>
</evidence>
<dbReference type="Proteomes" id="UP001162480">
    <property type="component" value="Chromosome 5"/>
</dbReference>
<feature type="region of interest" description="Disordered" evidence="1">
    <location>
        <begin position="203"/>
        <end position="286"/>
    </location>
</feature>
<feature type="transmembrane region" description="Helical" evidence="2">
    <location>
        <begin position="475"/>
        <end position="493"/>
    </location>
</feature>
<feature type="compositionally biased region" description="Polar residues" evidence="1">
    <location>
        <begin position="274"/>
        <end position="286"/>
    </location>
</feature>